<organism evidence="2 3">
    <name type="scientific">Eubacterium barkeri</name>
    <name type="common">Clostridium barkeri</name>
    <dbReference type="NCBI Taxonomy" id="1528"/>
    <lineage>
        <taxon>Bacteria</taxon>
        <taxon>Bacillati</taxon>
        <taxon>Bacillota</taxon>
        <taxon>Clostridia</taxon>
        <taxon>Eubacteriales</taxon>
        <taxon>Eubacteriaceae</taxon>
        <taxon>Eubacterium</taxon>
    </lineage>
</organism>
<evidence type="ECO:0000313" key="3">
    <source>
        <dbReference type="Proteomes" id="UP000199652"/>
    </source>
</evidence>
<feature type="region of interest" description="Disordered" evidence="1">
    <location>
        <begin position="461"/>
        <end position="501"/>
    </location>
</feature>
<keyword evidence="3" id="KW-1185">Reference proteome</keyword>
<dbReference type="Proteomes" id="UP000199652">
    <property type="component" value="Unassembled WGS sequence"/>
</dbReference>
<accession>A0A1H3HE48</accession>
<reference evidence="3" key="1">
    <citation type="submission" date="2016-10" db="EMBL/GenBank/DDBJ databases">
        <authorList>
            <person name="Varghese N."/>
            <person name="Submissions S."/>
        </authorList>
    </citation>
    <scope>NUCLEOTIDE SEQUENCE [LARGE SCALE GENOMIC DNA]</scope>
    <source>
        <strain evidence="3">VPI 5359</strain>
    </source>
</reference>
<feature type="compositionally biased region" description="Basic and acidic residues" evidence="1">
    <location>
        <begin position="468"/>
        <end position="477"/>
    </location>
</feature>
<evidence type="ECO:0000256" key="1">
    <source>
        <dbReference type="SAM" id="MobiDB-lite"/>
    </source>
</evidence>
<dbReference type="STRING" id="1528.SAMN04488579_11753"/>
<dbReference type="EMBL" id="FNOU01000017">
    <property type="protein sequence ID" value="SDY13495.1"/>
    <property type="molecule type" value="Genomic_DNA"/>
</dbReference>
<dbReference type="OrthoDB" id="2509227at2"/>
<name>A0A1H3HE48_EUBBA</name>
<gene>
    <name evidence="2" type="ORF">SAMN04488579_11753</name>
</gene>
<protein>
    <recommendedName>
        <fullName evidence="4">Phage portal protein, SPP1 Gp6-like</fullName>
    </recommendedName>
</protein>
<evidence type="ECO:0000313" key="2">
    <source>
        <dbReference type="EMBL" id="SDY13495.1"/>
    </source>
</evidence>
<proteinExistence type="predicted"/>
<dbReference type="AlphaFoldDB" id="A0A1H3HE48"/>
<sequence>MGWIKNMLTHAAIRLLKIEPARSKTVVITEPLTFEGNVLRNRIWYRGDPSELEQFFKKTADDSVSESRFWASVPSAGNTVRKFHSGLPSQMVDRLSDIIMADLEKIELPETKELQKRWDDIALDNKFDDILSQAIADTLVCGDGAFKITFDTAISPYPIIEFYAGEEVEYTVRRGRIQEVKFKTNYSVGSKDYQLIEAFGRGYIKNSLVDEAGKYVSMSIIPDLEGVADVTFEGNFMLAVPILFFKSPKWNDRGKSIFDTKSDDFDVLDETLSQWADAVRDGRVLKYIPRDLLPTNEYTGEVMKPNSFDNKFIMIESGMHEDDKGAINLTQPDINYQAYCETYASNLDMCLQGIISPSTLGIDLKKTDNAEAQREKEKTTSYTRGKIVDVLEKVIPQVVRTALMAEDTLHKRALQTVDATVTFGEYAAPDFDSTVETVGKAKTYGVMSIEQCVAKLYGDSLTDEEKQEETNRLRAEQGLDVVEEPAVAGEDGLNRQLNSDG</sequence>
<evidence type="ECO:0008006" key="4">
    <source>
        <dbReference type="Google" id="ProtNLM"/>
    </source>
</evidence>